<dbReference type="RefSeq" id="WP_013734002.1">
    <property type="nucleotide sequence ID" value="NZ_LMWI01000002.1"/>
</dbReference>
<dbReference type="Pfam" id="PF13460">
    <property type="entry name" value="NAD_binding_10"/>
    <property type="match status" value="1"/>
</dbReference>
<dbReference type="PANTHER" id="PTHR12126">
    <property type="entry name" value="NADH-UBIQUINONE OXIDOREDUCTASE 39 KDA SUBUNIT-RELATED"/>
    <property type="match status" value="1"/>
</dbReference>
<organism evidence="2 3">
    <name type="scientific">Micromonospora maris</name>
    <dbReference type="NCBI Taxonomy" id="1003110"/>
    <lineage>
        <taxon>Bacteria</taxon>
        <taxon>Bacillati</taxon>
        <taxon>Actinomycetota</taxon>
        <taxon>Actinomycetes</taxon>
        <taxon>Micromonosporales</taxon>
        <taxon>Micromonosporaceae</taxon>
        <taxon>Micromonospora</taxon>
    </lineage>
</organism>
<dbReference type="OMA" id="TILRPWY"/>
<evidence type="ECO:0000313" key="2">
    <source>
        <dbReference type="EMBL" id="KUJ44739.1"/>
    </source>
</evidence>
<accession>A0A9X0LC55</accession>
<dbReference type="GO" id="GO:0044877">
    <property type="term" value="F:protein-containing complex binding"/>
    <property type="evidence" value="ECO:0007669"/>
    <property type="project" value="TreeGrafter"/>
</dbReference>
<dbReference type="EMBL" id="LMWI01000002">
    <property type="protein sequence ID" value="KUJ44739.1"/>
    <property type="molecule type" value="Genomic_DNA"/>
</dbReference>
<proteinExistence type="predicted"/>
<dbReference type="Gene3D" id="3.40.50.720">
    <property type="entry name" value="NAD(P)-binding Rossmann-like Domain"/>
    <property type="match status" value="1"/>
</dbReference>
<evidence type="ECO:0000259" key="1">
    <source>
        <dbReference type="Pfam" id="PF13460"/>
    </source>
</evidence>
<dbReference type="InterPro" id="IPR036291">
    <property type="entry name" value="NAD(P)-bd_dom_sf"/>
</dbReference>
<dbReference type="InterPro" id="IPR016040">
    <property type="entry name" value="NAD(P)-bd_dom"/>
</dbReference>
<dbReference type="SUPFAM" id="SSF51735">
    <property type="entry name" value="NAD(P)-binding Rossmann-fold domains"/>
    <property type="match status" value="1"/>
</dbReference>
<reference evidence="2 3" key="1">
    <citation type="submission" date="2015-10" db="EMBL/GenBank/DDBJ databases">
        <authorList>
            <person name="Ju K.-S."/>
            <person name="Doroghazi J.R."/>
            <person name="Metcalf W.W."/>
        </authorList>
    </citation>
    <scope>NUCLEOTIDE SEQUENCE [LARGE SCALE GENOMIC DNA]</scope>
    <source>
        <strain evidence="2 3">NRRL B-24793</strain>
    </source>
</reference>
<comment type="caution">
    <text evidence="2">The sequence shown here is derived from an EMBL/GenBank/DDBJ whole genome shotgun (WGS) entry which is preliminary data.</text>
</comment>
<sequence length="258" mass="27022">MHPPILVTGGTGTLGRLVVPLLHEAGHRVRVLSRHGGQPSPGVTHVTGDLATGEGVDSAVRDVQIVLHLAGGQKGDDQLARTLARAAQQAGVRHLVFVSVIGADRVPLAWLRMKLAAEQAVADSGVPWTTLRAAQFHELTLTLVRKMSALPVIPAPGGMRLEPVDGREVAARLAALAQAAPAGLVPDLAGPQVYALGELIRSYLRATGRRRLLMPVRMPGSAGHAYREGANLSLPGATRGTRSWGQFLADQVGHSASA</sequence>
<evidence type="ECO:0000313" key="3">
    <source>
        <dbReference type="Proteomes" id="UP000053246"/>
    </source>
</evidence>
<dbReference type="PANTHER" id="PTHR12126:SF11">
    <property type="entry name" value="NADH DEHYDROGENASE [UBIQUINONE] 1 ALPHA SUBCOMPLEX SUBUNIT 9, MITOCHONDRIAL"/>
    <property type="match status" value="1"/>
</dbReference>
<feature type="domain" description="NAD(P)-binding" evidence="1">
    <location>
        <begin position="9"/>
        <end position="138"/>
    </location>
</feature>
<dbReference type="Proteomes" id="UP000053246">
    <property type="component" value="Unassembled WGS sequence"/>
</dbReference>
<name>A0A9X0LC55_9ACTN</name>
<keyword evidence="3" id="KW-1185">Reference proteome</keyword>
<dbReference type="AlphaFoldDB" id="A0A9X0LC55"/>
<dbReference type="InterPro" id="IPR051207">
    <property type="entry name" value="ComplexI_NDUFA9_subunit"/>
</dbReference>
<gene>
    <name evidence="2" type="ORF">ADL17_16440</name>
</gene>
<protein>
    <submittedName>
        <fullName evidence="2">NmrA family transcriptional regulator</fullName>
    </submittedName>
</protein>